<dbReference type="EMBL" id="NBIV01000108">
    <property type="protein sequence ID" value="PXF43906.1"/>
    <property type="molecule type" value="Genomic_DNA"/>
</dbReference>
<proteinExistence type="inferred from homology"/>
<evidence type="ECO:0000256" key="5">
    <source>
        <dbReference type="ARBA" id="ARBA00022989"/>
    </source>
</evidence>
<dbReference type="PANTHER" id="PTHR22811">
    <property type="entry name" value="TRANSMEMBRANE EMP24 DOMAIN-CONTAINING PROTEIN"/>
    <property type="match status" value="1"/>
</dbReference>
<dbReference type="Pfam" id="PF01105">
    <property type="entry name" value="EMP24_GP25L"/>
    <property type="match status" value="1"/>
</dbReference>
<comment type="subcellular location">
    <subcellularLocation>
        <location evidence="1">Membrane</location>
        <topology evidence="1">Single-pass type I membrane protein</topology>
    </subcellularLocation>
</comment>
<comment type="similarity">
    <text evidence="2">Belongs to the EMP24/GP25L family.</text>
</comment>
<feature type="domain" description="GOLD" evidence="8">
    <location>
        <begin position="25"/>
        <end position="229"/>
    </location>
</feature>
<dbReference type="PROSITE" id="PS51257">
    <property type="entry name" value="PROKAR_LIPOPROTEIN"/>
    <property type="match status" value="1"/>
</dbReference>
<dbReference type="SMART" id="SM01190">
    <property type="entry name" value="EMP24_GP25L"/>
    <property type="match status" value="1"/>
</dbReference>
<keyword evidence="5 7" id="KW-1133">Transmembrane helix</keyword>
<evidence type="ECO:0000256" key="3">
    <source>
        <dbReference type="ARBA" id="ARBA00022692"/>
    </source>
</evidence>
<name>A0A2V3IP93_9FLOR</name>
<protein>
    <recommendedName>
        <fullName evidence="8">GOLD domain-containing protein</fullName>
    </recommendedName>
</protein>
<dbReference type="InterPro" id="IPR015720">
    <property type="entry name" value="Emp24-like"/>
</dbReference>
<gene>
    <name evidence="9" type="ORF">BWQ96_06372</name>
</gene>
<evidence type="ECO:0000256" key="1">
    <source>
        <dbReference type="ARBA" id="ARBA00004479"/>
    </source>
</evidence>
<comment type="caution">
    <text evidence="9">The sequence shown here is derived from an EMBL/GenBank/DDBJ whole genome shotgun (WGS) entry which is preliminary data.</text>
</comment>
<keyword evidence="3 7" id="KW-0812">Transmembrane</keyword>
<sequence length="234" mass="26334">MTRFEQKTTVGTTFVIALLIQSCGGVRFYLNDRERRCFNFEAQHGVRVLGHRSIAHGRGQAELSLEIKAANGKVVYESHSGDAKDSMFSFITPAFDAPQHYEDYEYEMEDPHAVFAACLTLSFHASMHTANEKRAVTFWVEVDARGSGESAQGHATGGSMIRVQQSLRQMQNTLKTVAIDLTHLQARERRLVKRNKATAERLKLFAGVCLTVLIATSSLQYMHYKKLFKAKKLC</sequence>
<dbReference type="AlphaFoldDB" id="A0A2V3IP93"/>
<keyword evidence="4" id="KW-0732">Signal</keyword>
<dbReference type="STRING" id="448386.A0A2V3IP93"/>
<accession>A0A2V3IP93</accession>
<keyword evidence="6 7" id="KW-0472">Membrane</keyword>
<keyword evidence="10" id="KW-1185">Reference proteome</keyword>
<evidence type="ECO:0000313" key="10">
    <source>
        <dbReference type="Proteomes" id="UP000247409"/>
    </source>
</evidence>
<dbReference type="Proteomes" id="UP000247409">
    <property type="component" value="Unassembled WGS sequence"/>
</dbReference>
<evidence type="ECO:0000256" key="2">
    <source>
        <dbReference type="ARBA" id="ARBA00007104"/>
    </source>
</evidence>
<reference evidence="9 10" key="1">
    <citation type="journal article" date="2018" name="Mol. Biol. Evol.">
        <title>Analysis of the draft genome of the red seaweed Gracilariopsis chorda provides insights into genome size evolution in Rhodophyta.</title>
        <authorList>
            <person name="Lee J."/>
            <person name="Yang E.C."/>
            <person name="Graf L."/>
            <person name="Yang J.H."/>
            <person name="Qiu H."/>
            <person name="Zel Zion U."/>
            <person name="Chan C.X."/>
            <person name="Stephens T.G."/>
            <person name="Weber A.P.M."/>
            <person name="Boo G.H."/>
            <person name="Boo S.M."/>
            <person name="Kim K.M."/>
            <person name="Shin Y."/>
            <person name="Jung M."/>
            <person name="Lee S.J."/>
            <person name="Yim H.S."/>
            <person name="Lee J.H."/>
            <person name="Bhattacharya D."/>
            <person name="Yoon H.S."/>
        </authorList>
    </citation>
    <scope>NUCLEOTIDE SEQUENCE [LARGE SCALE GENOMIC DNA]</scope>
    <source>
        <strain evidence="9 10">SKKU-2015</strain>
        <tissue evidence="9">Whole body</tissue>
    </source>
</reference>
<evidence type="ECO:0000259" key="8">
    <source>
        <dbReference type="SMART" id="SM01190"/>
    </source>
</evidence>
<evidence type="ECO:0000256" key="7">
    <source>
        <dbReference type="SAM" id="Phobius"/>
    </source>
</evidence>
<dbReference type="GO" id="GO:0016020">
    <property type="term" value="C:membrane"/>
    <property type="evidence" value="ECO:0007669"/>
    <property type="project" value="UniProtKB-SubCell"/>
</dbReference>
<feature type="transmembrane region" description="Helical" evidence="7">
    <location>
        <begin position="204"/>
        <end position="222"/>
    </location>
</feature>
<evidence type="ECO:0000256" key="6">
    <source>
        <dbReference type="ARBA" id="ARBA00023136"/>
    </source>
</evidence>
<evidence type="ECO:0000256" key="4">
    <source>
        <dbReference type="ARBA" id="ARBA00022729"/>
    </source>
</evidence>
<dbReference type="InterPro" id="IPR009038">
    <property type="entry name" value="GOLD_dom"/>
</dbReference>
<organism evidence="9 10">
    <name type="scientific">Gracilariopsis chorda</name>
    <dbReference type="NCBI Taxonomy" id="448386"/>
    <lineage>
        <taxon>Eukaryota</taxon>
        <taxon>Rhodophyta</taxon>
        <taxon>Florideophyceae</taxon>
        <taxon>Rhodymeniophycidae</taxon>
        <taxon>Gracilariales</taxon>
        <taxon>Gracilariaceae</taxon>
        <taxon>Gracilariopsis</taxon>
    </lineage>
</organism>
<evidence type="ECO:0000313" key="9">
    <source>
        <dbReference type="EMBL" id="PXF43906.1"/>
    </source>
</evidence>